<dbReference type="RefSeq" id="WP_184076193.1">
    <property type="nucleotide sequence ID" value="NZ_JACHDS010000001.1"/>
</dbReference>
<gene>
    <name evidence="5" type="ORF">HNR23_003040</name>
</gene>
<evidence type="ECO:0000256" key="2">
    <source>
        <dbReference type="HAMAP-Rule" id="MF_00984"/>
    </source>
</evidence>
<comment type="caution">
    <text evidence="2">Lacks conserved residue(s) required for the propagation of feature annotation.</text>
</comment>
<comment type="caution">
    <text evidence="5">The sequence shown here is derived from an EMBL/GenBank/DDBJ whole genome shotgun (WGS) entry which is preliminary data.</text>
</comment>
<reference evidence="5 6" key="1">
    <citation type="submission" date="2020-08" db="EMBL/GenBank/DDBJ databases">
        <title>Sequencing the genomes of 1000 actinobacteria strains.</title>
        <authorList>
            <person name="Klenk H.-P."/>
        </authorList>
    </citation>
    <scope>NUCLEOTIDE SEQUENCE [LARGE SCALE GENOMIC DNA]</scope>
    <source>
        <strain evidence="5 6">DSM 46659</strain>
    </source>
</reference>
<evidence type="ECO:0000256" key="3">
    <source>
        <dbReference type="RuleBase" id="RU000524"/>
    </source>
</evidence>
<evidence type="ECO:0000313" key="6">
    <source>
        <dbReference type="Proteomes" id="UP000546642"/>
    </source>
</evidence>
<dbReference type="NCBIfam" id="TIGR00621">
    <property type="entry name" value="ssb"/>
    <property type="match status" value="1"/>
</dbReference>
<name>A0A7W9YJ89_9ACTN</name>
<dbReference type="GO" id="GO:0006260">
    <property type="term" value="P:DNA replication"/>
    <property type="evidence" value="ECO:0007669"/>
    <property type="project" value="InterPro"/>
</dbReference>
<comment type="subunit">
    <text evidence="2">Homotetramer.</text>
</comment>
<evidence type="ECO:0000256" key="4">
    <source>
        <dbReference type="SAM" id="MobiDB-lite"/>
    </source>
</evidence>
<dbReference type="PROSITE" id="PS50935">
    <property type="entry name" value="SSB"/>
    <property type="match status" value="1"/>
</dbReference>
<dbReference type="CDD" id="cd04496">
    <property type="entry name" value="SSB_OBF"/>
    <property type="match status" value="1"/>
</dbReference>
<keyword evidence="1 2" id="KW-0238">DNA-binding</keyword>
<feature type="region of interest" description="Disordered" evidence="4">
    <location>
        <begin position="125"/>
        <end position="175"/>
    </location>
</feature>
<dbReference type="InterPro" id="IPR000424">
    <property type="entry name" value="Primosome_PriB/ssb"/>
</dbReference>
<dbReference type="InterPro" id="IPR011344">
    <property type="entry name" value="ssDNA-bd"/>
</dbReference>
<dbReference type="EMBL" id="JACHDS010000001">
    <property type="protein sequence ID" value="MBB6172980.1"/>
    <property type="molecule type" value="Genomic_DNA"/>
</dbReference>
<dbReference type="AlphaFoldDB" id="A0A7W9YJ89"/>
<protein>
    <recommendedName>
        <fullName evidence="2 3">Single-stranded DNA-binding protein</fullName>
        <shortName evidence="2">SSB</shortName>
    </recommendedName>
</protein>
<accession>A0A7W9YJ89</accession>
<keyword evidence="6" id="KW-1185">Reference proteome</keyword>
<dbReference type="InterPro" id="IPR012340">
    <property type="entry name" value="NA-bd_OB-fold"/>
</dbReference>
<dbReference type="GO" id="GO:0003697">
    <property type="term" value="F:single-stranded DNA binding"/>
    <property type="evidence" value="ECO:0007669"/>
    <property type="project" value="UniProtKB-UniRule"/>
</dbReference>
<dbReference type="HAMAP" id="MF_00984">
    <property type="entry name" value="SSB"/>
    <property type="match status" value="1"/>
</dbReference>
<dbReference type="Proteomes" id="UP000546642">
    <property type="component" value="Unassembled WGS sequence"/>
</dbReference>
<proteinExistence type="inferred from homology"/>
<evidence type="ECO:0000313" key="5">
    <source>
        <dbReference type="EMBL" id="MBB6172980.1"/>
    </source>
</evidence>
<feature type="compositionally biased region" description="Low complexity" evidence="4">
    <location>
        <begin position="144"/>
        <end position="156"/>
    </location>
</feature>
<evidence type="ECO:0000256" key="1">
    <source>
        <dbReference type="ARBA" id="ARBA00023125"/>
    </source>
</evidence>
<dbReference type="Pfam" id="PF00436">
    <property type="entry name" value="SSB"/>
    <property type="match status" value="1"/>
</dbReference>
<dbReference type="SUPFAM" id="SSF50249">
    <property type="entry name" value="Nucleic acid-binding proteins"/>
    <property type="match status" value="1"/>
</dbReference>
<sequence>MYETVVTVVGRLVRDPDVRFLEDGTALCRFTVAATSRVFDRAAGGWRDGETAFVACSAWRAHAENIAESVGRGTRVIVVGELRQRRYTAAEGVARTAWEVRVHEVAPALRWTAAEVSRVGRAGGWGAGARRSVVPPPRTEDAAGDTGTASAASRAPSPVPAPTGGSGESAGDPPF</sequence>
<dbReference type="Gene3D" id="2.40.50.140">
    <property type="entry name" value="Nucleic acid-binding proteins"/>
    <property type="match status" value="1"/>
</dbReference>
<organism evidence="5 6">
    <name type="scientific">Nocardiopsis mwathae</name>
    <dbReference type="NCBI Taxonomy" id="1472723"/>
    <lineage>
        <taxon>Bacteria</taxon>
        <taxon>Bacillati</taxon>
        <taxon>Actinomycetota</taxon>
        <taxon>Actinomycetes</taxon>
        <taxon>Streptosporangiales</taxon>
        <taxon>Nocardiopsidaceae</taxon>
        <taxon>Nocardiopsis</taxon>
    </lineage>
</organism>